<evidence type="ECO:0000313" key="2">
    <source>
        <dbReference type="Proteomes" id="UP000619244"/>
    </source>
</evidence>
<dbReference type="Proteomes" id="UP000619244">
    <property type="component" value="Unassembled WGS sequence"/>
</dbReference>
<dbReference type="EMBL" id="BMVU01000046">
    <property type="protein sequence ID" value="GGY01728.1"/>
    <property type="molecule type" value="Genomic_DNA"/>
</dbReference>
<reference evidence="1" key="1">
    <citation type="journal article" date="2014" name="Int. J. Syst. Evol. Microbiol.">
        <title>Complete genome sequence of Corynebacterium casei LMG S-19264T (=DSM 44701T), isolated from a smear-ripened cheese.</title>
        <authorList>
            <consortium name="US DOE Joint Genome Institute (JGI-PGF)"/>
            <person name="Walter F."/>
            <person name="Albersmeier A."/>
            <person name="Kalinowski J."/>
            <person name="Ruckert C."/>
        </authorList>
    </citation>
    <scope>NUCLEOTIDE SEQUENCE</scope>
    <source>
        <strain evidence="1">JCM 4790</strain>
    </source>
</reference>
<name>A0A918NX06_9ACTN</name>
<keyword evidence="2" id="KW-1185">Reference proteome</keyword>
<comment type="caution">
    <text evidence="1">The sequence shown here is derived from an EMBL/GenBank/DDBJ whole genome shotgun (WGS) entry which is preliminary data.</text>
</comment>
<dbReference type="AlphaFoldDB" id="A0A918NX06"/>
<accession>A0A918NX06</accession>
<protein>
    <submittedName>
        <fullName evidence="1">Uncharacterized protein</fullName>
    </submittedName>
</protein>
<organism evidence="1 2">
    <name type="scientific">Streptomyces minutiscleroticus</name>
    <dbReference type="NCBI Taxonomy" id="68238"/>
    <lineage>
        <taxon>Bacteria</taxon>
        <taxon>Bacillati</taxon>
        <taxon>Actinomycetota</taxon>
        <taxon>Actinomycetes</taxon>
        <taxon>Kitasatosporales</taxon>
        <taxon>Streptomycetaceae</taxon>
        <taxon>Streptomyces</taxon>
    </lineage>
</organism>
<reference evidence="1" key="2">
    <citation type="submission" date="2020-09" db="EMBL/GenBank/DDBJ databases">
        <authorList>
            <person name="Sun Q."/>
            <person name="Ohkuma M."/>
        </authorList>
    </citation>
    <scope>NUCLEOTIDE SEQUENCE</scope>
    <source>
        <strain evidence="1">JCM 4790</strain>
    </source>
</reference>
<gene>
    <name evidence="1" type="ORF">GCM10010358_64620</name>
</gene>
<evidence type="ECO:0000313" key="1">
    <source>
        <dbReference type="EMBL" id="GGY01728.1"/>
    </source>
</evidence>
<sequence>MTAFTKTEQKMLVHRRRNFPGRPTAAAAVTVAVLSAAPSGCSGSDQKREYTLPRSLCGTAIDTDDLANFLPPGKRITVRKKPYSGVKNCEVVVDDKLIVTTTLAWLEEGKTTAYFSAGQSLEAPEHSADAGRFRFSDSEAFGKTQDCVDRRHKQELYTAVQAQGSEHRDADAMKRLIASFTKEIEASEACTAGPLQGK</sequence>
<dbReference type="RefSeq" id="WP_190193885.1">
    <property type="nucleotide sequence ID" value="NZ_BMVU01000046.1"/>
</dbReference>
<proteinExistence type="predicted"/>